<name>A0A319CVT7_9EURO</name>
<dbReference type="STRING" id="1448320.A0A319CVT7"/>
<dbReference type="AlphaFoldDB" id="A0A319CVT7"/>
<proteinExistence type="predicted"/>
<feature type="repeat" description="WD" evidence="3">
    <location>
        <begin position="191"/>
        <end position="232"/>
    </location>
</feature>
<dbReference type="InterPro" id="IPR036322">
    <property type="entry name" value="WD40_repeat_dom_sf"/>
</dbReference>
<dbReference type="PROSITE" id="PS50294">
    <property type="entry name" value="WD_REPEATS_REGION"/>
    <property type="match status" value="1"/>
</dbReference>
<protein>
    <submittedName>
        <fullName evidence="4">WD40 repeat-like protein</fullName>
    </submittedName>
</protein>
<dbReference type="PANTHER" id="PTHR19848">
    <property type="entry name" value="WD40 REPEAT PROTEIN"/>
    <property type="match status" value="1"/>
</dbReference>
<reference evidence="4 5" key="1">
    <citation type="submission" date="2018-02" db="EMBL/GenBank/DDBJ databases">
        <title>The genomes of Aspergillus section Nigri reveals drivers in fungal speciation.</title>
        <authorList>
            <consortium name="DOE Joint Genome Institute"/>
            <person name="Vesth T.C."/>
            <person name="Nybo J."/>
            <person name="Theobald S."/>
            <person name="Brandl J."/>
            <person name="Frisvad J.C."/>
            <person name="Nielsen K.F."/>
            <person name="Lyhne E.K."/>
            <person name="Kogle M.E."/>
            <person name="Kuo A."/>
            <person name="Riley R."/>
            <person name="Clum A."/>
            <person name="Nolan M."/>
            <person name="Lipzen A."/>
            <person name="Salamov A."/>
            <person name="Henrissat B."/>
            <person name="Wiebenga A."/>
            <person name="De vries R.P."/>
            <person name="Grigoriev I.V."/>
            <person name="Mortensen U.H."/>
            <person name="Andersen M.R."/>
            <person name="Baker S.E."/>
        </authorList>
    </citation>
    <scope>NUCLEOTIDE SEQUENCE [LARGE SCALE GENOMIC DNA]</scope>
    <source>
        <strain evidence="4 5">CBS 707.79</strain>
    </source>
</reference>
<evidence type="ECO:0000313" key="4">
    <source>
        <dbReference type="EMBL" id="PYH88729.1"/>
    </source>
</evidence>
<evidence type="ECO:0000256" key="2">
    <source>
        <dbReference type="ARBA" id="ARBA00022737"/>
    </source>
</evidence>
<sequence>RRFITHFRSVIEQTPLQIYTSALFFAPRNTVIRSLFYNEIPSWISPRPRASRDWSPLLQTVRSDGLLMVKFSPDNKSMAILSRNGTVKVLNLYKNQSTYLENAHRNSAFCGTDSHLIFSSDNEKILEACDGHVRIWQRSTGELLGQFLSPHMLSLKSVALSPNGKMIATIDRDKQYTQIWDTTMSSMAVEPDGHTDKILDVTYSPDGTLLAFTGKDGTLRIWNATTGLQVRCFHYRFQLFRSFAFDPSSEMLLSAVTDSLTLWSTESGELLAQAYVDTYGSIDYAAFSRDGRWVVTNQGRFTVDSMRRSHPGQIEGRLGGTRISTNGPWISDHDELVIRLPPEYQNQKGCTHENQIAISNSKRPFMVGFEAGDKLL</sequence>
<dbReference type="PANTHER" id="PTHR19848:SF8">
    <property type="entry name" value="F-BOX AND WD REPEAT DOMAIN CONTAINING 7"/>
    <property type="match status" value="1"/>
</dbReference>
<dbReference type="Pfam" id="PF00400">
    <property type="entry name" value="WD40"/>
    <property type="match status" value="1"/>
</dbReference>
<dbReference type="SUPFAM" id="SSF50978">
    <property type="entry name" value="WD40 repeat-like"/>
    <property type="match status" value="1"/>
</dbReference>
<dbReference type="SMART" id="SM00320">
    <property type="entry name" value="WD40"/>
    <property type="match status" value="4"/>
</dbReference>
<evidence type="ECO:0000256" key="3">
    <source>
        <dbReference type="PROSITE-ProRule" id="PRU00221"/>
    </source>
</evidence>
<dbReference type="VEuPathDB" id="FungiDB:BO71DRAFT_338203"/>
<dbReference type="InterPro" id="IPR001680">
    <property type="entry name" value="WD40_rpt"/>
</dbReference>
<feature type="non-terminal residue" evidence="4">
    <location>
        <position position="1"/>
    </location>
</feature>
<gene>
    <name evidence="4" type="ORF">BO71DRAFT_338203</name>
</gene>
<evidence type="ECO:0000256" key="1">
    <source>
        <dbReference type="ARBA" id="ARBA00022574"/>
    </source>
</evidence>
<evidence type="ECO:0000313" key="5">
    <source>
        <dbReference type="Proteomes" id="UP000247810"/>
    </source>
</evidence>
<dbReference type="Proteomes" id="UP000247810">
    <property type="component" value="Unassembled WGS sequence"/>
</dbReference>
<accession>A0A319CVT7</accession>
<keyword evidence="5" id="KW-1185">Reference proteome</keyword>
<dbReference type="OrthoDB" id="674604at2759"/>
<dbReference type="InterPro" id="IPR015943">
    <property type="entry name" value="WD40/YVTN_repeat-like_dom_sf"/>
</dbReference>
<dbReference type="PROSITE" id="PS50082">
    <property type="entry name" value="WD_REPEATS_2"/>
    <property type="match status" value="1"/>
</dbReference>
<organism evidence="4 5">
    <name type="scientific">Aspergillus ellipticus CBS 707.79</name>
    <dbReference type="NCBI Taxonomy" id="1448320"/>
    <lineage>
        <taxon>Eukaryota</taxon>
        <taxon>Fungi</taxon>
        <taxon>Dikarya</taxon>
        <taxon>Ascomycota</taxon>
        <taxon>Pezizomycotina</taxon>
        <taxon>Eurotiomycetes</taxon>
        <taxon>Eurotiomycetidae</taxon>
        <taxon>Eurotiales</taxon>
        <taxon>Aspergillaceae</taxon>
        <taxon>Aspergillus</taxon>
        <taxon>Aspergillus subgen. Circumdati</taxon>
    </lineage>
</organism>
<keyword evidence="1 3" id="KW-0853">WD repeat</keyword>
<dbReference type="Gene3D" id="2.130.10.10">
    <property type="entry name" value="YVTN repeat-like/Quinoprotein amine dehydrogenase"/>
    <property type="match status" value="1"/>
</dbReference>
<dbReference type="EMBL" id="KZ826071">
    <property type="protein sequence ID" value="PYH88729.1"/>
    <property type="molecule type" value="Genomic_DNA"/>
</dbReference>
<keyword evidence="2" id="KW-0677">Repeat</keyword>